<sequence>MKSCAKHIHFKGLVKSYETYTLHNQVRVLSTVKLIDHEGYELDIDNFIITDRLYREIELGAPIELFFVRIKSGKKYNVVVYAAICKGERYYYPQETDKMVKQASHTLTIRGQLMTNPATLVQTFFVVPIVSTIAAHFSLYTYFHEEYKTMPEWSAPAIGLLMLVWMFMPVIFRSRNIGYRQMKKILKDNGFNMKPKKEKKY</sequence>
<evidence type="ECO:0000313" key="3">
    <source>
        <dbReference type="Proteomes" id="UP001253193"/>
    </source>
</evidence>
<organism evidence="2 3">
    <name type="scientific">Vibrio parahaemolyticus</name>
    <dbReference type="NCBI Taxonomy" id="670"/>
    <lineage>
        <taxon>Bacteria</taxon>
        <taxon>Pseudomonadati</taxon>
        <taxon>Pseudomonadota</taxon>
        <taxon>Gammaproteobacteria</taxon>
        <taxon>Vibrionales</taxon>
        <taxon>Vibrionaceae</taxon>
        <taxon>Vibrio</taxon>
    </lineage>
</organism>
<dbReference type="EMBL" id="JAUHGG010000003">
    <property type="protein sequence ID" value="MDS1821531.1"/>
    <property type="molecule type" value="Genomic_DNA"/>
</dbReference>
<feature type="transmembrane region" description="Helical" evidence="1">
    <location>
        <begin position="153"/>
        <end position="172"/>
    </location>
</feature>
<dbReference type="RefSeq" id="WP_311020435.1">
    <property type="nucleotide sequence ID" value="NZ_JAUHGG010000003.1"/>
</dbReference>
<keyword evidence="1" id="KW-0472">Membrane</keyword>
<dbReference type="Proteomes" id="UP001253193">
    <property type="component" value="Unassembled WGS sequence"/>
</dbReference>
<gene>
    <name evidence="2" type="ORF">QX249_12735</name>
</gene>
<keyword evidence="1" id="KW-0812">Transmembrane</keyword>
<protein>
    <submittedName>
        <fullName evidence="2">Uncharacterized protein</fullName>
    </submittedName>
</protein>
<feature type="transmembrane region" description="Helical" evidence="1">
    <location>
        <begin position="120"/>
        <end position="141"/>
    </location>
</feature>
<accession>A0AAW8PZ70</accession>
<proteinExistence type="predicted"/>
<keyword evidence="1" id="KW-1133">Transmembrane helix</keyword>
<reference evidence="2" key="1">
    <citation type="submission" date="2023-06" db="EMBL/GenBank/DDBJ databases">
        <title>Genomic Diversity of Vibrio spp. and Metagenomic Analysis of Pathogens in Florida Gulf Coastal Waters Following Hurricane Ian.</title>
        <authorList>
            <person name="Brumfield K.D."/>
        </authorList>
    </citation>
    <scope>NUCLEOTIDE SEQUENCE</scope>
    <source>
        <strain evidence="2">WBS2B-138</strain>
    </source>
</reference>
<name>A0AAW8PZ70_VIBPH</name>
<evidence type="ECO:0000256" key="1">
    <source>
        <dbReference type="SAM" id="Phobius"/>
    </source>
</evidence>
<evidence type="ECO:0000313" key="2">
    <source>
        <dbReference type="EMBL" id="MDS1821531.1"/>
    </source>
</evidence>
<comment type="caution">
    <text evidence="2">The sequence shown here is derived from an EMBL/GenBank/DDBJ whole genome shotgun (WGS) entry which is preliminary data.</text>
</comment>
<dbReference type="AlphaFoldDB" id="A0AAW8PZ70"/>